<dbReference type="Pfam" id="PF14492">
    <property type="entry name" value="EFG_III"/>
    <property type="match status" value="1"/>
</dbReference>
<evidence type="ECO:0000256" key="4">
    <source>
        <dbReference type="ARBA" id="ARBA00024731"/>
    </source>
</evidence>
<keyword evidence="2" id="KW-0547">Nucleotide-binding</keyword>
<dbReference type="InterPro" id="IPR009000">
    <property type="entry name" value="Transl_B-barrel_sf"/>
</dbReference>
<dbReference type="PROSITE" id="PS00301">
    <property type="entry name" value="G_TR_1"/>
    <property type="match status" value="1"/>
</dbReference>
<evidence type="ECO:0000259" key="5">
    <source>
        <dbReference type="PROSITE" id="PS51722"/>
    </source>
</evidence>
<dbReference type="Gene3D" id="3.30.70.870">
    <property type="entry name" value="Elongation Factor G (Translational Gtpase), domain 3"/>
    <property type="match status" value="1"/>
</dbReference>
<proteinExistence type="predicted"/>
<accession>A0ABP0HLZ7</accession>
<dbReference type="GO" id="GO:0003746">
    <property type="term" value="F:translation elongation factor activity"/>
    <property type="evidence" value="ECO:0007669"/>
    <property type="project" value="UniProtKB-KW"/>
</dbReference>
<dbReference type="EMBL" id="CAXAMM010001274">
    <property type="protein sequence ID" value="CAK8991246.1"/>
    <property type="molecule type" value="Genomic_DNA"/>
</dbReference>
<evidence type="ECO:0000313" key="6">
    <source>
        <dbReference type="EMBL" id="CAK8991246.1"/>
    </source>
</evidence>
<dbReference type="SUPFAM" id="SSF54980">
    <property type="entry name" value="EF-G C-terminal domain-like"/>
    <property type="match status" value="2"/>
</dbReference>
<dbReference type="PANTHER" id="PTHR42908:SF3">
    <property type="entry name" value="ELONGATION FACTOR-LIKE GTPASE 1"/>
    <property type="match status" value="1"/>
</dbReference>
<reference evidence="6 7" key="1">
    <citation type="submission" date="2024-02" db="EMBL/GenBank/DDBJ databases">
        <authorList>
            <person name="Chen Y."/>
            <person name="Shah S."/>
            <person name="Dougan E. K."/>
            <person name="Thang M."/>
            <person name="Chan C."/>
        </authorList>
    </citation>
    <scope>NUCLEOTIDE SEQUENCE [LARGE SCALE GENOMIC DNA]</scope>
</reference>
<keyword evidence="7" id="KW-1185">Reference proteome</keyword>
<dbReference type="InterPro" id="IPR041095">
    <property type="entry name" value="EFG_II"/>
</dbReference>
<name>A0ABP0HLZ7_9DINO</name>
<gene>
    <name evidence="6" type="ORF">SCF082_LOCUS2579</name>
</gene>
<dbReference type="InterPro" id="IPR000795">
    <property type="entry name" value="T_Tr_GTP-bd_dom"/>
</dbReference>
<dbReference type="SUPFAM" id="SSF52540">
    <property type="entry name" value="P-loop containing nucleoside triphosphate hydrolases"/>
    <property type="match status" value="1"/>
</dbReference>
<dbReference type="PANTHER" id="PTHR42908">
    <property type="entry name" value="TRANSLATION ELONGATION FACTOR-RELATED"/>
    <property type="match status" value="1"/>
</dbReference>
<dbReference type="Pfam" id="PF03764">
    <property type="entry name" value="EFG_IV"/>
    <property type="match status" value="1"/>
</dbReference>
<dbReference type="Gene3D" id="3.30.230.10">
    <property type="match status" value="1"/>
</dbReference>
<dbReference type="SUPFAM" id="SSF54211">
    <property type="entry name" value="Ribosomal protein S5 domain 2-like"/>
    <property type="match status" value="1"/>
</dbReference>
<dbReference type="InterPro" id="IPR020568">
    <property type="entry name" value="Ribosomal_Su5_D2-typ_SF"/>
</dbReference>
<dbReference type="InterPro" id="IPR014721">
    <property type="entry name" value="Ribsml_uS5_D2-typ_fold_subgr"/>
</dbReference>
<comment type="function">
    <text evidence="4">Catalyzes the GTP-dependent ribosomal translocation step during translation elongation. During this step, the ribosome changes from the pre-translocational (PRE) to the post-translocational (POST) state as the newly formed A-site-bound peptidyl-tRNA and P-site-bound deacylated tRNA move to the P and E sites, respectively. Catalyzes the coordinated movement of the two tRNA molecules, the mRNA and conformational changes in the ribosome.</text>
</comment>
<comment type="subcellular location">
    <subcellularLocation>
        <location evidence="1">Cytoplasm</location>
    </subcellularLocation>
</comment>
<protein>
    <submittedName>
        <fullName evidence="6">Elongation factor 2 (EF-2) (Colonial temperature-sensitive 3)</fullName>
    </submittedName>
</protein>
<comment type="caution">
    <text evidence="6">The sequence shown here is derived from an EMBL/GenBank/DDBJ whole genome shotgun (WGS) entry which is preliminary data.</text>
</comment>
<dbReference type="Gene3D" id="2.40.30.10">
    <property type="entry name" value="Translation factors"/>
    <property type="match status" value="1"/>
</dbReference>
<dbReference type="PROSITE" id="PS51722">
    <property type="entry name" value="G_TR_2"/>
    <property type="match status" value="1"/>
</dbReference>
<dbReference type="InterPro" id="IPR005517">
    <property type="entry name" value="Transl_elong_EFG/EF2_IV"/>
</dbReference>
<dbReference type="InterPro" id="IPR027417">
    <property type="entry name" value="P-loop_NTPase"/>
</dbReference>
<feature type="domain" description="Tr-type G" evidence="5">
    <location>
        <begin position="27"/>
        <end position="324"/>
    </location>
</feature>
<dbReference type="Gene3D" id="3.40.50.300">
    <property type="entry name" value="P-loop containing nucleotide triphosphate hydrolases"/>
    <property type="match status" value="1"/>
</dbReference>
<dbReference type="Pfam" id="PF00009">
    <property type="entry name" value="GTP_EFTU"/>
    <property type="match status" value="2"/>
</dbReference>
<dbReference type="InterPro" id="IPR035647">
    <property type="entry name" value="EFG_III/V"/>
</dbReference>
<keyword evidence="6" id="KW-0251">Elongation factor</keyword>
<dbReference type="SUPFAM" id="SSF50447">
    <property type="entry name" value="Translation proteins"/>
    <property type="match status" value="1"/>
</dbReference>
<evidence type="ECO:0000256" key="3">
    <source>
        <dbReference type="ARBA" id="ARBA00023134"/>
    </source>
</evidence>
<dbReference type="CDD" id="cd01681">
    <property type="entry name" value="aeEF2_snRNP_like_IV"/>
    <property type="match status" value="1"/>
</dbReference>
<organism evidence="6 7">
    <name type="scientific">Durusdinium trenchii</name>
    <dbReference type="NCBI Taxonomy" id="1381693"/>
    <lineage>
        <taxon>Eukaryota</taxon>
        <taxon>Sar</taxon>
        <taxon>Alveolata</taxon>
        <taxon>Dinophyceae</taxon>
        <taxon>Suessiales</taxon>
        <taxon>Symbiodiniaceae</taxon>
        <taxon>Durusdinium</taxon>
    </lineage>
</organism>
<keyword evidence="3" id="KW-0342">GTP-binding</keyword>
<sequence>MLSGGVRFAAQREQQVPLQQEEAKDQRMVRNVAIIAHVDHGKTTITDSLLTFGGKLKAASAGDALVLDSSTEERTRGITISATAINVPCPNVPGRLRAYDVYVGGLPWDTTMAQLIALVSQRAQVQVEHASLHAKRGYAYATVTGFPEVLEQLTAPAAAEEDEGGRKPVMVVEHRRGDVALEPRSLGRLGLNVIDCPGHADFVAEVHTSLRISDGALLVVDATEGVKVQTEAVLQSALKQRVRPILVLNKMDRFFNELRLEADDVVDRLETVIHKVNSIIAAVDPEWQVSILENTVLLGSGYLGWACSLDDLLALLSKSTGKPVQRIKTAKGATTVVAHCLKALSKVHRVGQSGNFGKLCELFAQLGADEKAMAKYLKANDPAKRDWKQVMRFFFRGLLPLAPALVRAVVQSVPSSFAAQSLRSKALVVADPAAQEILPVMERGDPEGPTLVHVVKATLLPGSGRASNGGAQISSVVLGFVARVLSGQVRAGQAVTLVARDGAETSLVEVPTKVTRVVRMFGPRLMEPVSVAHAGEICVLQGLLEGDAAGKVGATSFLLMDSAGDGKGAFPLTADPMHTIVHVAAVVHAALSSQEKSARAQKRILDAAKVLSRLDPCLGYHVSPETREIVLSGAGELHLEVCLAQLRELTGLDKALELRDPEVSFKETCLGPSQGVHMGKSANKLNRVVIRAQPVGQELLDEIEEGNVVPRLEDKALATELSHRFGWDASHARRVWALGPLPRTAEVREPATCFLVNATTGVQNILDIKAGLVEAFHQVCAEGPCAGQPLRGVVFFVEDAKIHSDPAHRRPQQIVPMASRALRSAFMSGVAVVAEPVMAAQVKAPAESLAKVLDAFREAQAQIGSVFTIDGVAQVEATICVRHSFGLAGKLTAFGAGLSLVPDGFKCHQPNEDKALVAQLRTSANLPIDPDDIALIDAASSE</sequence>
<evidence type="ECO:0000256" key="2">
    <source>
        <dbReference type="ARBA" id="ARBA00022741"/>
    </source>
</evidence>
<evidence type="ECO:0000313" key="7">
    <source>
        <dbReference type="Proteomes" id="UP001642464"/>
    </source>
</evidence>
<evidence type="ECO:0000256" key="1">
    <source>
        <dbReference type="ARBA" id="ARBA00004496"/>
    </source>
</evidence>
<keyword evidence="6" id="KW-0648">Protein biosynthesis</keyword>
<dbReference type="SMART" id="SM00889">
    <property type="entry name" value="EFG_IV"/>
    <property type="match status" value="1"/>
</dbReference>
<dbReference type="InterPro" id="IPR031157">
    <property type="entry name" value="G_TR_CS"/>
</dbReference>
<dbReference type="Proteomes" id="UP001642464">
    <property type="component" value="Unassembled WGS sequence"/>
</dbReference>